<evidence type="ECO:0000313" key="3">
    <source>
        <dbReference type="Proteomes" id="UP000294114"/>
    </source>
</evidence>
<sequence length="186" mass="19343">MPKKLLMFVYNDFAEFEVAILVTAMRATKHSLTTVGPTRATVTSIGRLSVQPDAGLADIDAADYDALIIPGGVPTPLLENPLLADLIRTMGARDSLLAAICGGPALLGAAGALDGVRYTASLGPDDDAYAGIVGRGTQLAQPLVVDGNIITATGSNYLGFAEEVLRHLDGASTITPLTYFREVTLA</sequence>
<evidence type="ECO:0000259" key="1">
    <source>
        <dbReference type="Pfam" id="PF01965"/>
    </source>
</evidence>
<proteinExistence type="predicted"/>
<dbReference type="InterPro" id="IPR029062">
    <property type="entry name" value="Class_I_gatase-like"/>
</dbReference>
<name>A0A4Q8B4U6_9ACTN</name>
<feature type="domain" description="DJ-1/PfpI" evidence="1">
    <location>
        <begin position="3"/>
        <end position="165"/>
    </location>
</feature>
<dbReference type="SUPFAM" id="SSF52317">
    <property type="entry name" value="Class I glutamine amidotransferase-like"/>
    <property type="match status" value="1"/>
</dbReference>
<dbReference type="GO" id="GO:0005737">
    <property type="term" value="C:cytoplasm"/>
    <property type="evidence" value="ECO:0007669"/>
    <property type="project" value="TreeGrafter"/>
</dbReference>
<dbReference type="PANTHER" id="PTHR48094:SF12">
    <property type="entry name" value="PARKINSON DISEASE PROTEIN 7 HOMOLOG"/>
    <property type="match status" value="1"/>
</dbReference>
<evidence type="ECO:0000313" key="2">
    <source>
        <dbReference type="EMBL" id="RZU71995.1"/>
    </source>
</evidence>
<dbReference type="PANTHER" id="PTHR48094">
    <property type="entry name" value="PROTEIN/NUCLEIC ACID DEGLYCASE DJ-1-RELATED"/>
    <property type="match status" value="1"/>
</dbReference>
<dbReference type="OrthoDB" id="9792284at2"/>
<dbReference type="InterPro" id="IPR050325">
    <property type="entry name" value="Prot/Nucl_acid_deglycase"/>
</dbReference>
<dbReference type="Pfam" id="PF01965">
    <property type="entry name" value="DJ-1_PfpI"/>
    <property type="match status" value="1"/>
</dbReference>
<protein>
    <submittedName>
        <fullName evidence="2">4-methyl-5(B-hydroxyethyl)-thiazole monophosphate biosynthesis</fullName>
    </submittedName>
</protein>
<dbReference type="EMBL" id="SHLD01000001">
    <property type="protein sequence ID" value="RZU71995.1"/>
    <property type="molecule type" value="Genomic_DNA"/>
</dbReference>
<keyword evidence="3" id="KW-1185">Reference proteome</keyword>
<gene>
    <name evidence="2" type="ORF">EV384_0334</name>
</gene>
<comment type="caution">
    <text evidence="2">The sequence shown here is derived from an EMBL/GenBank/DDBJ whole genome shotgun (WGS) entry which is preliminary data.</text>
</comment>
<dbReference type="InterPro" id="IPR002818">
    <property type="entry name" value="DJ-1/PfpI"/>
</dbReference>
<accession>A0A4Q8B4U6</accession>
<organism evidence="2 3">
    <name type="scientific">Micromonospora kangleipakensis</name>
    <dbReference type="NCBI Taxonomy" id="1077942"/>
    <lineage>
        <taxon>Bacteria</taxon>
        <taxon>Bacillati</taxon>
        <taxon>Actinomycetota</taxon>
        <taxon>Actinomycetes</taxon>
        <taxon>Micromonosporales</taxon>
        <taxon>Micromonosporaceae</taxon>
        <taxon>Micromonospora</taxon>
    </lineage>
</organism>
<dbReference type="AlphaFoldDB" id="A0A4Q8B4U6"/>
<dbReference type="Gene3D" id="3.40.50.880">
    <property type="match status" value="1"/>
</dbReference>
<reference evidence="2 3" key="1">
    <citation type="submission" date="2019-02" db="EMBL/GenBank/DDBJ databases">
        <title>Sequencing the genomes of 1000 actinobacteria strains.</title>
        <authorList>
            <person name="Klenk H.-P."/>
        </authorList>
    </citation>
    <scope>NUCLEOTIDE SEQUENCE [LARGE SCALE GENOMIC DNA]</scope>
    <source>
        <strain evidence="2 3">DSM 45612</strain>
    </source>
</reference>
<dbReference type="Proteomes" id="UP000294114">
    <property type="component" value="Unassembled WGS sequence"/>
</dbReference>